<dbReference type="PANTHER" id="PTHR30028">
    <property type="entry name" value="UPF0014 INNER MEMBRANE PROTEIN YBBM-RELATED"/>
    <property type="match status" value="1"/>
</dbReference>
<feature type="transmembrane region" description="Helical" evidence="6">
    <location>
        <begin position="217"/>
        <end position="239"/>
    </location>
</feature>
<gene>
    <name evidence="7" type="ordered locus">Hipma_0098</name>
</gene>
<comment type="similarity">
    <text evidence="2">Belongs to the UPF0014 family.</text>
</comment>
<dbReference type="FunCoup" id="F2LWV0">
    <property type="interactions" value="58"/>
</dbReference>
<dbReference type="AlphaFoldDB" id="F2LWV0"/>
<protein>
    <recommendedName>
        <fullName evidence="9">Iron export ABC transporter permease subunit FetB</fullName>
    </recommendedName>
</protein>
<feature type="transmembrane region" description="Helical" evidence="6">
    <location>
        <begin position="35"/>
        <end position="56"/>
    </location>
</feature>
<keyword evidence="3 6" id="KW-0812">Transmembrane</keyword>
<dbReference type="PANTHER" id="PTHR30028:SF0">
    <property type="entry name" value="PROTEIN ALUMINUM SENSITIVE 3"/>
    <property type="match status" value="1"/>
</dbReference>
<dbReference type="Proteomes" id="UP000008139">
    <property type="component" value="Chromosome"/>
</dbReference>
<evidence type="ECO:0000256" key="1">
    <source>
        <dbReference type="ARBA" id="ARBA00004141"/>
    </source>
</evidence>
<feature type="transmembrane region" description="Helical" evidence="6">
    <location>
        <begin position="182"/>
        <end position="205"/>
    </location>
</feature>
<dbReference type="RefSeq" id="WP_013681123.1">
    <property type="nucleotide sequence ID" value="NC_015318.1"/>
</dbReference>
<dbReference type="GO" id="GO:0005886">
    <property type="term" value="C:plasma membrane"/>
    <property type="evidence" value="ECO:0007669"/>
    <property type="project" value="TreeGrafter"/>
</dbReference>
<feature type="transmembrane region" description="Helical" evidence="6">
    <location>
        <begin position="6"/>
        <end position="23"/>
    </location>
</feature>
<feature type="transmembrane region" description="Helical" evidence="6">
    <location>
        <begin position="93"/>
        <end position="115"/>
    </location>
</feature>
<accession>F2LWV0</accession>
<evidence type="ECO:0000256" key="5">
    <source>
        <dbReference type="ARBA" id="ARBA00023136"/>
    </source>
</evidence>
<dbReference type="eggNOG" id="COG0390">
    <property type="taxonomic scope" value="Bacteria"/>
</dbReference>
<keyword evidence="4 6" id="KW-1133">Transmembrane helix</keyword>
<name>F2LWV0_HIPMA</name>
<feature type="transmembrane region" description="Helical" evidence="6">
    <location>
        <begin position="121"/>
        <end position="144"/>
    </location>
</feature>
<feature type="transmembrane region" description="Helical" evidence="6">
    <location>
        <begin position="62"/>
        <end position="81"/>
    </location>
</feature>
<evidence type="ECO:0000256" key="4">
    <source>
        <dbReference type="ARBA" id="ARBA00022989"/>
    </source>
</evidence>
<dbReference type="STRING" id="760142.Hipma_0098"/>
<dbReference type="InterPro" id="IPR005226">
    <property type="entry name" value="UPF0014_fam"/>
</dbReference>
<keyword evidence="8" id="KW-1185">Reference proteome</keyword>
<evidence type="ECO:0000256" key="2">
    <source>
        <dbReference type="ARBA" id="ARBA00005268"/>
    </source>
</evidence>
<dbReference type="EMBL" id="CP002606">
    <property type="protein sequence ID" value="AEA33078.1"/>
    <property type="molecule type" value="Genomic_DNA"/>
</dbReference>
<keyword evidence="5 6" id="KW-0472">Membrane</keyword>
<reference evidence="7 8" key="1">
    <citation type="journal article" date="2011" name="Stand. Genomic Sci.">
        <title>Complete genome sequence of the thermophilic sulfur-reducer Hippea maritima type strain (MH(2)).</title>
        <authorList>
            <person name="Huntemann M."/>
            <person name="Lu M."/>
            <person name="Nolan M."/>
            <person name="Lapidus A."/>
            <person name="Lucas S."/>
            <person name="Hammon N."/>
            <person name="Deshpande S."/>
            <person name="Cheng J.F."/>
            <person name="Tapia R."/>
            <person name="Han C."/>
            <person name="Goodwin L."/>
            <person name="Pitluck S."/>
            <person name="Liolios K."/>
            <person name="Pagani I."/>
            <person name="Ivanova N."/>
            <person name="Ovchinikova G."/>
            <person name="Pati A."/>
            <person name="Chen A."/>
            <person name="Palaniappan K."/>
            <person name="Land M."/>
            <person name="Hauser L."/>
            <person name="Jeffries C.D."/>
            <person name="Detter J.C."/>
            <person name="Brambilla E.M."/>
            <person name="Rohde M."/>
            <person name="Spring S."/>
            <person name="Goker M."/>
            <person name="Woyke T."/>
            <person name="Bristow J."/>
            <person name="Eisen J.A."/>
            <person name="Markowitz V."/>
            <person name="Hugenholtz P."/>
            <person name="Kyrpides N.C."/>
            <person name="Klenk H.P."/>
            <person name="Mavromatis K."/>
        </authorList>
    </citation>
    <scope>NUCLEOTIDE SEQUENCE [LARGE SCALE GENOMIC DNA]</scope>
    <source>
        <strain evidence="8">ATCC 700847 / DSM 10411 / MH2</strain>
    </source>
</reference>
<reference evidence="8" key="2">
    <citation type="submission" date="2011-03" db="EMBL/GenBank/DDBJ databases">
        <title>The complete genome of Hippea maritima DSM 10411.</title>
        <authorList>
            <consortium name="US DOE Joint Genome Institute (JGI-PGF)"/>
            <person name="Lucas S."/>
            <person name="Copeland A."/>
            <person name="Lapidus A."/>
            <person name="Bruce D."/>
            <person name="Goodwin L."/>
            <person name="Pitluck S."/>
            <person name="Peters L."/>
            <person name="Kyrpides N."/>
            <person name="Mavromatis K."/>
            <person name="Pagani I."/>
            <person name="Ivanova N."/>
            <person name="Mikhailova N."/>
            <person name="Lu M."/>
            <person name="Detter J.C."/>
            <person name="Tapia R."/>
            <person name="Han C."/>
            <person name="Land M."/>
            <person name="Hauser L."/>
            <person name="Markowitz V."/>
            <person name="Cheng J.-F."/>
            <person name="Hugenholtz P."/>
            <person name="Woyke T."/>
            <person name="Wu D."/>
            <person name="Spring S."/>
            <person name="Schroeder M."/>
            <person name="Brambilla E."/>
            <person name="Klenk H.-P."/>
            <person name="Eisen J.A."/>
        </authorList>
    </citation>
    <scope>NUCLEOTIDE SEQUENCE [LARGE SCALE GENOMIC DNA]</scope>
    <source>
        <strain evidence="8">ATCC 700847 / DSM 10411 / MH2</strain>
    </source>
</reference>
<evidence type="ECO:0008006" key="9">
    <source>
        <dbReference type="Google" id="ProtNLM"/>
    </source>
</evidence>
<dbReference type="InParanoid" id="F2LWV0"/>
<evidence type="ECO:0000313" key="8">
    <source>
        <dbReference type="Proteomes" id="UP000008139"/>
    </source>
</evidence>
<organism evidence="7 8">
    <name type="scientific">Hippea maritima (strain ATCC 700847 / DSM 10411 / MH2)</name>
    <dbReference type="NCBI Taxonomy" id="760142"/>
    <lineage>
        <taxon>Bacteria</taxon>
        <taxon>Pseudomonadati</taxon>
        <taxon>Campylobacterota</taxon>
        <taxon>Desulfurellia</taxon>
        <taxon>Desulfurellales</taxon>
        <taxon>Hippeaceae</taxon>
        <taxon>Hippea</taxon>
    </lineage>
</organism>
<dbReference type="KEGG" id="hmr:Hipma_0098"/>
<dbReference type="Pfam" id="PF03649">
    <property type="entry name" value="UPF0014"/>
    <property type="match status" value="1"/>
</dbReference>
<dbReference type="OrthoDB" id="9791807at2"/>
<dbReference type="HOGENOM" id="CLU_076147_1_1_7"/>
<proteinExistence type="inferred from homology"/>
<evidence type="ECO:0000256" key="3">
    <source>
        <dbReference type="ARBA" id="ARBA00022692"/>
    </source>
</evidence>
<comment type="subcellular location">
    <subcellularLocation>
        <location evidence="1">Membrane</location>
        <topology evidence="1">Multi-pass membrane protein</topology>
    </subcellularLocation>
</comment>
<evidence type="ECO:0000256" key="6">
    <source>
        <dbReference type="SAM" id="Phobius"/>
    </source>
</evidence>
<sequence>MVKSIGIYGFIASYFLLLAVLTISYKERLKLEKDILISFARMSLQLFAAGFVLIYLFKLDNIIVNVVVFTVMVGFASNISISRAKLKGKGIGLFVFLSIFVSALVVLVFVFVGIIRMNYPHARYFIPLAGMIIGNSMNSTAIAAERFFSKIKDNKPAIEDLLCIGANWDEALAFVRRDSLKAALLPSLTSASGMGIVFLPGMMTGQILSGVNPKEAVFYQIMIVIAIASVVSLSNYIMVKMVSKKLNLFDSF</sequence>
<evidence type="ECO:0000313" key="7">
    <source>
        <dbReference type="EMBL" id="AEA33078.1"/>
    </source>
</evidence>